<dbReference type="FunFam" id="3.40.50.300:FF:000436">
    <property type="entry name" value="ATP binding cassette subfamily A member 9"/>
    <property type="match status" value="1"/>
</dbReference>
<dbReference type="PROSITE" id="PS50893">
    <property type="entry name" value="ABC_TRANSPORTER_2"/>
    <property type="match status" value="1"/>
</dbReference>
<dbReference type="Proteomes" id="UP000271974">
    <property type="component" value="Unassembled WGS sequence"/>
</dbReference>
<organism evidence="7 8">
    <name type="scientific">Elysia chlorotica</name>
    <name type="common">Eastern emerald elysia</name>
    <name type="synonym">Sea slug</name>
    <dbReference type="NCBI Taxonomy" id="188477"/>
    <lineage>
        <taxon>Eukaryota</taxon>
        <taxon>Metazoa</taxon>
        <taxon>Spiralia</taxon>
        <taxon>Lophotrochozoa</taxon>
        <taxon>Mollusca</taxon>
        <taxon>Gastropoda</taxon>
        <taxon>Heterobranchia</taxon>
        <taxon>Euthyneura</taxon>
        <taxon>Panpulmonata</taxon>
        <taxon>Sacoglossa</taxon>
        <taxon>Placobranchoidea</taxon>
        <taxon>Plakobranchidae</taxon>
        <taxon>Elysia</taxon>
    </lineage>
</organism>
<keyword evidence="3" id="KW-0547">Nucleotide-binding</keyword>
<keyword evidence="8" id="KW-1185">Reference proteome</keyword>
<dbReference type="InterPro" id="IPR003593">
    <property type="entry name" value="AAA+_ATPase"/>
</dbReference>
<evidence type="ECO:0000256" key="3">
    <source>
        <dbReference type="ARBA" id="ARBA00022741"/>
    </source>
</evidence>
<dbReference type="SMART" id="SM00382">
    <property type="entry name" value="AAA"/>
    <property type="match status" value="1"/>
</dbReference>
<reference evidence="7 8" key="1">
    <citation type="submission" date="2019-01" db="EMBL/GenBank/DDBJ databases">
        <title>A draft genome assembly of the solar-powered sea slug Elysia chlorotica.</title>
        <authorList>
            <person name="Cai H."/>
            <person name="Li Q."/>
            <person name="Fang X."/>
            <person name="Li J."/>
            <person name="Curtis N.E."/>
            <person name="Altenburger A."/>
            <person name="Shibata T."/>
            <person name="Feng M."/>
            <person name="Maeda T."/>
            <person name="Schwartz J.A."/>
            <person name="Shigenobu S."/>
            <person name="Lundholm N."/>
            <person name="Nishiyama T."/>
            <person name="Yang H."/>
            <person name="Hasebe M."/>
            <person name="Li S."/>
            <person name="Pierce S.K."/>
            <person name="Wang J."/>
        </authorList>
    </citation>
    <scope>NUCLEOTIDE SEQUENCE [LARGE SCALE GENOMIC DNA]</scope>
    <source>
        <strain evidence="7">EC2010</strain>
        <tissue evidence="7">Whole organism of an adult</tissue>
    </source>
</reference>
<dbReference type="AlphaFoldDB" id="A0A3S0ZM55"/>
<dbReference type="STRING" id="188477.A0A3S0ZM55"/>
<accession>A0A3S0ZM55</accession>
<proteinExistence type="predicted"/>
<protein>
    <recommendedName>
        <fullName evidence="6">ABC transporter domain-containing protein</fullName>
    </recommendedName>
</protein>
<evidence type="ECO:0000259" key="6">
    <source>
        <dbReference type="PROSITE" id="PS50893"/>
    </source>
</evidence>
<evidence type="ECO:0000313" key="7">
    <source>
        <dbReference type="EMBL" id="RUS70601.1"/>
    </source>
</evidence>
<dbReference type="OrthoDB" id="8061355at2759"/>
<dbReference type="CDD" id="cd03263">
    <property type="entry name" value="ABC_subfamily_A"/>
    <property type="match status" value="1"/>
</dbReference>
<dbReference type="InterPro" id="IPR027417">
    <property type="entry name" value="P-loop_NTPase"/>
</dbReference>
<evidence type="ECO:0000256" key="1">
    <source>
        <dbReference type="ARBA" id="ARBA00022448"/>
    </source>
</evidence>
<keyword evidence="5" id="KW-1133">Transmembrane helix</keyword>
<dbReference type="PANTHER" id="PTHR19229:SF36">
    <property type="entry name" value="ATP-BINDING CASSETTE SUB-FAMILY A MEMBER 2"/>
    <property type="match status" value="1"/>
</dbReference>
<dbReference type="GO" id="GO:0005524">
    <property type="term" value="F:ATP binding"/>
    <property type="evidence" value="ECO:0007669"/>
    <property type="project" value="UniProtKB-KW"/>
</dbReference>
<dbReference type="InterPro" id="IPR026082">
    <property type="entry name" value="ABCA"/>
</dbReference>
<feature type="transmembrane region" description="Helical" evidence="5">
    <location>
        <begin position="68"/>
        <end position="89"/>
    </location>
</feature>
<keyword evidence="2" id="KW-0677">Repeat</keyword>
<dbReference type="PANTHER" id="PTHR19229">
    <property type="entry name" value="ATP-BINDING CASSETTE TRANSPORTER SUBFAMILY A ABCA"/>
    <property type="match status" value="1"/>
</dbReference>
<dbReference type="GO" id="GO:0016887">
    <property type="term" value="F:ATP hydrolysis activity"/>
    <property type="evidence" value="ECO:0007669"/>
    <property type="project" value="InterPro"/>
</dbReference>
<keyword evidence="5" id="KW-0472">Membrane</keyword>
<gene>
    <name evidence="7" type="ORF">EGW08_021636</name>
</gene>
<feature type="domain" description="ABC transporter" evidence="6">
    <location>
        <begin position="142"/>
        <end position="379"/>
    </location>
</feature>
<dbReference type="Pfam" id="PF00005">
    <property type="entry name" value="ABC_tran"/>
    <property type="match status" value="1"/>
</dbReference>
<evidence type="ECO:0000313" key="8">
    <source>
        <dbReference type="Proteomes" id="UP000271974"/>
    </source>
</evidence>
<dbReference type="EMBL" id="RQTK01001372">
    <property type="protein sequence ID" value="RUS70601.1"/>
    <property type="molecule type" value="Genomic_DNA"/>
</dbReference>
<dbReference type="GO" id="GO:0005319">
    <property type="term" value="F:lipid transporter activity"/>
    <property type="evidence" value="ECO:0007669"/>
    <property type="project" value="TreeGrafter"/>
</dbReference>
<feature type="non-terminal residue" evidence="7">
    <location>
        <position position="422"/>
    </location>
</feature>
<keyword evidence="4" id="KW-0067">ATP-binding</keyword>
<feature type="transmembrane region" description="Helical" evidence="5">
    <location>
        <begin position="26"/>
        <end position="48"/>
    </location>
</feature>
<dbReference type="Gene3D" id="3.40.50.300">
    <property type="entry name" value="P-loop containing nucleotide triphosphate hydrolases"/>
    <property type="match status" value="1"/>
</dbReference>
<sequence length="422" mass="47462">MLSCLHLAISQTRSPNSYDSSVDPSVQWIMCLFSPVAFAAFIDQGIFLDIQRNGFHFNDSLTYGKFPLYAPLLMMFVDMILYGLLTWYLDKVIPSEYGVRYHPLFFLKPSYWCPGEETVERISLMRPPLSVDQAVDIEPVGLNMADKVAMSYIYFIKIICISKELCLDIYEGQITCLLGHNGAGKTTLMSMLTGVVSPTKGTATIMGSDITKLGEMEKIRKICGICPQHDIIHKELSCREHLEIFANIKGIPPKQIPSTVKTSINYATKSCTHAGSSTFMAKRKQRCPSLQLSLLHHFLLLIFLDEPTAGMDPFSRRRLWTLLKKRKEGRVILLTTHFMDEADILSDRKAFMSKGKLRCCGSSLFLKNKFGVGYHLTMVAAPSCNVQRVTSSLQGIIPSIKLERSHGKEISYTVPLSDVDKF</sequence>
<evidence type="ECO:0000256" key="5">
    <source>
        <dbReference type="SAM" id="Phobius"/>
    </source>
</evidence>
<evidence type="ECO:0000256" key="2">
    <source>
        <dbReference type="ARBA" id="ARBA00022737"/>
    </source>
</evidence>
<dbReference type="GO" id="GO:0140359">
    <property type="term" value="F:ABC-type transporter activity"/>
    <property type="evidence" value="ECO:0007669"/>
    <property type="project" value="InterPro"/>
</dbReference>
<dbReference type="InterPro" id="IPR003439">
    <property type="entry name" value="ABC_transporter-like_ATP-bd"/>
</dbReference>
<name>A0A3S0ZM55_ELYCH</name>
<keyword evidence="5" id="KW-0812">Transmembrane</keyword>
<keyword evidence="1" id="KW-0813">Transport</keyword>
<evidence type="ECO:0000256" key="4">
    <source>
        <dbReference type="ARBA" id="ARBA00022840"/>
    </source>
</evidence>
<comment type="caution">
    <text evidence="7">The sequence shown here is derived from an EMBL/GenBank/DDBJ whole genome shotgun (WGS) entry which is preliminary data.</text>
</comment>
<dbReference type="GO" id="GO:0016020">
    <property type="term" value="C:membrane"/>
    <property type="evidence" value="ECO:0007669"/>
    <property type="project" value="InterPro"/>
</dbReference>
<dbReference type="SUPFAM" id="SSF52540">
    <property type="entry name" value="P-loop containing nucleoside triphosphate hydrolases"/>
    <property type="match status" value="1"/>
</dbReference>